<proteinExistence type="predicted"/>
<protein>
    <submittedName>
        <fullName evidence="2">Uncharacterized protein</fullName>
    </submittedName>
</protein>
<evidence type="ECO:0000313" key="3">
    <source>
        <dbReference type="Proteomes" id="UP000800041"/>
    </source>
</evidence>
<feature type="compositionally biased region" description="Polar residues" evidence="1">
    <location>
        <begin position="49"/>
        <end position="62"/>
    </location>
</feature>
<name>A0A6G1HER7_9PEZI</name>
<sequence>MPVLPNEENAGGNITDQIAKDSSDSTASSHPHHAEETGAGSGGKASVGHHTSNPGPVMNTQDIGEPESKEALKKRAEELNKK</sequence>
<organism evidence="2 3">
    <name type="scientific">Aulographum hederae CBS 113979</name>
    <dbReference type="NCBI Taxonomy" id="1176131"/>
    <lineage>
        <taxon>Eukaryota</taxon>
        <taxon>Fungi</taxon>
        <taxon>Dikarya</taxon>
        <taxon>Ascomycota</taxon>
        <taxon>Pezizomycotina</taxon>
        <taxon>Dothideomycetes</taxon>
        <taxon>Pleosporomycetidae</taxon>
        <taxon>Aulographales</taxon>
        <taxon>Aulographaceae</taxon>
    </lineage>
</organism>
<keyword evidence="3" id="KW-1185">Reference proteome</keyword>
<dbReference type="Proteomes" id="UP000800041">
    <property type="component" value="Unassembled WGS sequence"/>
</dbReference>
<dbReference type="OrthoDB" id="2532734at2759"/>
<evidence type="ECO:0000313" key="2">
    <source>
        <dbReference type="EMBL" id="KAF1991655.1"/>
    </source>
</evidence>
<reference evidence="2" key="1">
    <citation type="journal article" date="2020" name="Stud. Mycol.">
        <title>101 Dothideomycetes genomes: a test case for predicting lifestyles and emergence of pathogens.</title>
        <authorList>
            <person name="Haridas S."/>
            <person name="Albert R."/>
            <person name="Binder M."/>
            <person name="Bloem J."/>
            <person name="Labutti K."/>
            <person name="Salamov A."/>
            <person name="Andreopoulos B."/>
            <person name="Baker S."/>
            <person name="Barry K."/>
            <person name="Bills G."/>
            <person name="Bluhm B."/>
            <person name="Cannon C."/>
            <person name="Castanera R."/>
            <person name="Culley D."/>
            <person name="Daum C."/>
            <person name="Ezra D."/>
            <person name="Gonzalez J."/>
            <person name="Henrissat B."/>
            <person name="Kuo A."/>
            <person name="Liang C."/>
            <person name="Lipzen A."/>
            <person name="Lutzoni F."/>
            <person name="Magnuson J."/>
            <person name="Mondo S."/>
            <person name="Nolan M."/>
            <person name="Ohm R."/>
            <person name="Pangilinan J."/>
            <person name="Park H.-J."/>
            <person name="Ramirez L."/>
            <person name="Alfaro M."/>
            <person name="Sun H."/>
            <person name="Tritt A."/>
            <person name="Yoshinaga Y."/>
            <person name="Zwiers L.-H."/>
            <person name="Turgeon B."/>
            <person name="Goodwin S."/>
            <person name="Spatafora J."/>
            <person name="Crous P."/>
            <person name="Grigoriev I."/>
        </authorList>
    </citation>
    <scope>NUCLEOTIDE SEQUENCE</scope>
    <source>
        <strain evidence="2">CBS 113979</strain>
    </source>
</reference>
<dbReference type="AlphaFoldDB" id="A0A6G1HER7"/>
<dbReference type="EMBL" id="ML977139">
    <property type="protein sequence ID" value="KAF1991655.1"/>
    <property type="molecule type" value="Genomic_DNA"/>
</dbReference>
<gene>
    <name evidence="2" type="ORF">K402DRAFT_416933</name>
</gene>
<feature type="region of interest" description="Disordered" evidence="1">
    <location>
        <begin position="1"/>
        <end position="82"/>
    </location>
</feature>
<evidence type="ECO:0000256" key="1">
    <source>
        <dbReference type="SAM" id="MobiDB-lite"/>
    </source>
</evidence>
<feature type="compositionally biased region" description="Basic and acidic residues" evidence="1">
    <location>
        <begin position="66"/>
        <end position="82"/>
    </location>
</feature>
<accession>A0A6G1HER7</accession>